<evidence type="ECO:0000313" key="2">
    <source>
        <dbReference type="Proteomes" id="UP000239590"/>
    </source>
</evidence>
<dbReference type="Pfam" id="PF09365">
    <property type="entry name" value="DUF2461"/>
    <property type="match status" value="1"/>
</dbReference>
<organism evidence="1 2">
    <name type="scientific">Siphonobacter curvatus</name>
    <dbReference type="NCBI Taxonomy" id="2094562"/>
    <lineage>
        <taxon>Bacteria</taxon>
        <taxon>Pseudomonadati</taxon>
        <taxon>Bacteroidota</taxon>
        <taxon>Cytophagia</taxon>
        <taxon>Cytophagales</taxon>
        <taxon>Cytophagaceae</taxon>
        <taxon>Siphonobacter</taxon>
    </lineage>
</organism>
<name>A0A2S7ITT0_9BACT</name>
<keyword evidence="2" id="KW-1185">Reference proteome</keyword>
<comment type="caution">
    <text evidence="1">The sequence shown here is derived from an EMBL/GenBank/DDBJ whole genome shotgun (WGS) entry which is preliminary data.</text>
</comment>
<dbReference type="Proteomes" id="UP000239590">
    <property type="component" value="Unassembled WGS sequence"/>
</dbReference>
<dbReference type="PIRSF" id="PIRSF028451">
    <property type="entry name" value="UCP028451"/>
    <property type="match status" value="1"/>
</dbReference>
<dbReference type="PANTHER" id="PTHR36452">
    <property type="entry name" value="CHROMOSOME 12, WHOLE GENOME SHOTGUN SEQUENCE"/>
    <property type="match status" value="1"/>
</dbReference>
<dbReference type="EMBL" id="PTRA01000001">
    <property type="protein sequence ID" value="PQA61066.1"/>
    <property type="molecule type" value="Genomic_DNA"/>
</dbReference>
<protein>
    <submittedName>
        <fullName evidence="1">TIGR02453 family protein</fullName>
    </submittedName>
</protein>
<dbReference type="PANTHER" id="PTHR36452:SF1">
    <property type="entry name" value="DUF2461 DOMAIN-CONTAINING PROTEIN"/>
    <property type="match status" value="1"/>
</dbReference>
<sequence>MPASTLKFLKELAQNNTREWFQIHKKEWEGVKSNFEETVQDLIYRIGQFENLAGIRVQDCNYRIARDVRFSPDKSPYKTWLAASFGEGGRKSSKMDYYLHIAPGKSFLGGGMWESTPSQLAKFRQEIDYNPQEIKGIIEAPAFKTHFGEPEGTSLKTAPKGYPKDHPEIELLRRTQLFFSHSFTDQEVLSPNFTQKVEESCLILKPYLDFLNLIFEESTDE</sequence>
<reference evidence="2" key="1">
    <citation type="submission" date="2018-02" db="EMBL/GenBank/DDBJ databases">
        <title>Genome sequencing of Solimonas sp. HR-BB.</title>
        <authorList>
            <person name="Lee Y."/>
            <person name="Jeon C.O."/>
        </authorList>
    </citation>
    <scope>NUCLEOTIDE SEQUENCE [LARGE SCALE GENOMIC DNA]</scope>
    <source>
        <strain evidence="2">HR-U</strain>
    </source>
</reference>
<dbReference type="AlphaFoldDB" id="A0A2S7ITT0"/>
<proteinExistence type="predicted"/>
<accession>A0A2S7ITT0</accession>
<dbReference type="NCBIfam" id="TIGR02453">
    <property type="entry name" value="TIGR02453 family protein"/>
    <property type="match status" value="1"/>
</dbReference>
<dbReference type="InterPro" id="IPR012808">
    <property type="entry name" value="CHP02453"/>
</dbReference>
<evidence type="ECO:0000313" key="1">
    <source>
        <dbReference type="EMBL" id="PQA61066.1"/>
    </source>
</evidence>
<dbReference type="OrthoDB" id="9794241at2"/>
<dbReference type="InterPro" id="IPR015996">
    <property type="entry name" value="UCP028451"/>
</dbReference>
<gene>
    <name evidence="1" type="ORF">C5O19_09830</name>
</gene>